<gene>
    <name evidence="2" type="ORF">FRACYDRAFT_207871</name>
</gene>
<dbReference type="OrthoDB" id="50746at2759"/>
<keyword evidence="3" id="KW-1185">Reference proteome</keyword>
<dbReference type="KEGG" id="fcy:FRACYDRAFT_207871"/>
<dbReference type="InterPro" id="IPR050587">
    <property type="entry name" value="GNT1/Glycosyltrans_8"/>
</dbReference>
<dbReference type="AlphaFoldDB" id="A0A1E7FHS8"/>
<evidence type="ECO:0000256" key="1">
    <source>
        <dbReference type="SAM" id="MobiDB-lite"/>
    </source>
</evidence>
<evidence type="ECO:0008006" key="4">
    <source>
        <dbReference type="Google" id="ProtNLM"/>
    </source>
</evidence>
<dbReference type="Gene3D" id="3.90.550.10">
    <property type="entry name" value="Spore Coat Polysaccharide Biosynthesis Protein SpsA, Chain A"/>
    <property type="match status" value="1"/>
</dbReference>
<dbReference type="InParanoid" id="A0A1E7FHS8"/>
<dbReference type="InterPro" id="IPR029044">
    <property type="entry name" value="Nucleotide-diphossugar_trans"/>
</dbReference>
<dbReference type="SUPFAM" id="SSF53448">
    <property type="entry name" value="Nucleotide-diphospho-sugar transferases"/>
    <property type="match status" value="1"/>
</dbReference>
<evidence type="ECO:0000313" key="2">
    <source>
        <dbReference type="EMBL" id="OEU17736.1"/>
    </source>
</evidence>
<name>A0A1E7FHS8_9STRA</name>
<dbReference type="EMBL" id="KV784357">
    <property type="protein sequence ID" value="OEU17736.1"/>
    <property type="molecule type" value="Genomic_DNA"/>
</dbReference>
<feature type="region of interest" description="Disordered" evidence="1">
    <location>
        <begin position="13"/>
        <end position="40"/>
    </location>
</feature>
<proteinExistence type="predicted"/>
<organism evidence="2 3">
    <name type="scientific">Fragilariopsis cylindrus CCMP1102</name>
    <dbReference type="NCBI Taxonomy" id="635003"/>
    <lineage>
        <taxon>Eukaryota</taxon>
        <taxon>Sar</taxon>
        <taxon>Stramenopiles</taxon>
        <taxon>Ochrophyta</taxon>
        <taxon>Bacillariophyta</taxon>
        <taxon>Bacillariophyceae</taxon>
        <taxon>Bacillariophycidae</taxon>
        <taxon>Bacillariales</taxon>
        <taxon>Bacillariaceae</taxon>
        <taxon>Fragilariopsis</taxon>
    </lineage>
</organism>
<reference evidence="2 3" key="1">
    <citation type="submission" date="2016-09" db="EMBL/GenBank/DDBJ databases">
        <title>Extensive genetic diversity and differential bi-allelic expression allows diatom success in the polar Southern Ocean.</title>
        <authorList>
            <consortium name="DOE Joint Genome Institute"/>
            <person name="Mock T."/>
            <person name="Otillar R.P."/>
            <person name="Strauss J."/>
            <person name="Dupont C."/>
            <person name="Frickenhaus S."/>
            <person name="Maumus F."/>
            <person name="Mcmullan M."/>
            <person name="Sanges R."/>
            <person name="Schmutz J."/>
            <person name="Toseland A."/>
            <person name="Valas R."/>
            <person name="Veluchamy A."/>
            <person name="Ward B.J."/>
            <person name="Allen A."/>
            <person name="Barry K."/>
            <person name="Falciatore A."/>
            <person name="Ferrante M."/>
            <person name="Fortunato A.E."/>
            <person name="Gloeckner G."/>
            <person name="Gruber A."/>
            <person name="Hipkin R."/>
            <person name="Janech M."/>
            <person name="Kroth P."/>
            <person name="Leese F."/>
            <person name="Lindquist E."/>
            <person name="Lyon B.R."/>
            <person name="Martin J."/>
            <person name="Mayer C."/>
            <person name="Parker M."/>
            <person name="Quesneville H."/>
            <person name="Raymond J."/>
            <person name="Uhlig C."/>
            <person name="Valentin K.U."/>
            <person name="Worden A.Z."/>
            <person name="Armbrust E.V."/>
            <person name="Bowler C."/>
            <person name="Green B."/>
            <person name="Moulton V."/>
            <person name="Van Oosterhout C."/>
            <person name="Grigoriev I."/>
        </authorList>
    </citation>
    <scope>NUCLEOTIDE SEQUENCE [LARGE SCALE GENOMIC DNA]</scope>
    <source>
        <strain evidence="2 3">CCMP1102</strain>
    </source>
</reference>
<sequence>MIEISTFRGYGEDGSGDLPTRIESSLGIGGGRGGNTTSTTTMRKKKEIIVAYAVSITHFTMAKEDEGEFKMLDRAAVLHKSIQLAMEKSITYDYHLYAFVHPDAIECIPIMTSFGYRVQVRDTPFNISGIKNPELIEAQGNGCCDEKEYLKLYSYLLSDYPVVVHLDLDTIVLRPMDDLFDIMTTTKTTAKTKTSLKEDNIERFAQTSTMWMKQNNNNTEQINFMFTRDYNMVDPPRKEVYQIGVQGGFLVIRPNQRDFDRMVNIILSGGHGFDGGEGWGGRELAYGGYYGAGTIQGLASFYYDYYENSTRSVELNKCYYNTMVDNRYHFDKDLKKNVCRTTEDTCENCRETNLEKIYTAHFTVCGKPEWCHTWDPKKSEEGRLCGALFREWHKVRLSLEIDWMKRFDGYVPKLNGVNPTESQEKYLESNLMGHCKDGKYIPLRYPNSDGRRYAVDMIT</sequence>
<evidence type="ECO:0000313" key="3">
    <source>
        <dbReference type="Proteomes" id="UP000095751"/>
    </source>
</evidence>
<dbReference type="Proteomes" id="UP000095751">
    <property type="component" value="Unassembled WGS sequence"/>
</dbReference>
<protein>
    <recommendedName>
        <fullName evidence="4">Nucleotide-diphospho-sugar transferase domain-containing protein</fullName>
    </recommendedName>
</protein>
<accession>A0A1E7FHS8</accession>
<dbReference type="PANTHER" id="PTHR11183">
    <property type="entry name" value="GLYCOGENIN SUBFAMILY MEMBER"/>
    <property type="match status" value="1"/>
</dbReference>